<keyword evidence="5" id="KW-1185">Reference proteome</keyword>
<dbReference type="InterPro" id="IPR038870">
    <property type="entry name" value="UBAP1"/>
</dbReference>
<feature type="compositionally biased region" description="Polar residues" evidence="1">
    <location>
        <begin position="238"/>
        <end position="275"/>
    </location>
</feature>
<comment type="caution">
    <text evidence="4">The sequence shown here is derived from an EMBL/GenBank/DDBJ whole genome shotgun (WGS) entry which is preliminary data.</text>
</comment>
<feature type="domain" description="UBA" evidence="2">
    <location>
        <begin position="592"/>
        <end position="634"/>
    </location>
</feature>
<dbReference type="Gene3D" id="1.20.120.1920">
    <property type="entry name" value="UBAP1 SOUBA domain"/>
    <property type="match status" value="1"/>
</dbReference>
<dbReference type="InterPro" id="IPR015940">
    <property type="entry name" value="UBA"/>
</dbReference>
<name>A0ABD0KZ97_9CAEN</name>
<protein>
    <recommendedName>
        <fullName evidence="6">UBA domain-containing protein</fullName>
    </recommendedName>
</protein>
<dbReference type="PANTHER" id="PTHR15960">
    <property type="entry name" value="LD44032P"/>
    <property type="match status" value="1"/>
</dbReference>
<dbReference type="AlphaFoldDB" id="A0ABD0KZ97"/>
<feature type="region of interest" description="Disordered" evidence="1">
    <location>
        <begin position="211"/>
        <end position="303"/>
    </location>
</feature>
<sequence length="634" mass="68553">MAYDRHPNQPQSQNSVMCLASSISCLDGVPFKIGTAFRPPARAILPPELLRRPQPCDALNDEYSYETEEAVLAWARAREEAKLKAAAEREAAEKARAALAAAESNSSDSEEDVPDEPADQQPMASASGEASSKQQAQTQPMRPPWQLQLAAPESNAILTPMPIQTQAKKKLQSPAGAPKVDLAMFEQEGDPFDNLELQSINDMEELRTVLDGSHSTENNRETSPKSDGQASERDNAGDASQSRVAAETSNTGNYVPWTLMSQETSIDPPQETSVDGVTVERKNDVSGGSENVDGNAAPPSQGNSRFVFDTACDGEYVQIRSDYTKQAVSFQRDCAAVPSAGPSGVSNAGTTNFGGELPTQYASSKLFKPVLPPIVRPRSESLGVSQFTSNVNTGMQNKPFTSADTSTIYQNSSSYSNVPAAMSQSAYVLSSSPSNMYDMSKSDFSVPINHYSNLPATSMGFRPVSMGQSQGGLGGPWNPYKPLPPTPHSHSPDMRSASSSSGSPSPDLRRSPGPHLPTTSTAMPASPELDPYNSLSHEAKAFVNNLTSMGFSRSRAARAVLDHLLNVDKLVEKKFKPELAETGLQLFRNDIKKAEQFLDLYQQFQELGFTGERIQTALVKHQLDRDKALDYLTT</sequence>
<proteinExistence type="predicted"/>
<feature type="compositionally biased region" description="Polar residues" evidence="1">
    <location>
        <begin position="122"/>
        <end position="140"/>
    </location>
</feature>
<dbReference type="Proteomes" id="UP001519460">
    <property type="component" value="Unassembled WGS sequence"/>
</dbReference>
<feature type="region of interest" description="Disordered" evidence="1">
    <location>
        <begin position="462"/>
        <end position="531"/>
    </location>
</feature>
<organism evidence="4 5">
    <name type="scientific">Batillaria attramentaria</name>
    <dbReference type="NCBI Taxonomy" id="370345"/>
    <lineage>
        <taxon>Eukaryota</taxon>
        <taxon>Metazoa</taxon>
        <taxon>Spiralia</taxon>
        <taxon>Lophotrochozoa</taxon>
        <taxon>Mollusca</taxon>
        <taxon>Gastropoda</taxon>
        <taxon>Caenogastropoda</taxon>
        <taxon>Sorbeoconcha</taxon>
        <taxon>Cerithioidea</taxon>
        <taxon>Batillariidae</taxon>
        <taxon>Batillaria</taxon>
    </lineage>
</organism>
<dbReference type="InterPro" id="IPR023340">
    <property type="entry name" value="UMA"/>
</dbReference>
<feature type="compositionally biased region" description="Acidic residues" evidence="1">
    <location>
        <begin position="108"/>
        <end position="118"/>
    </location>
</feature>
<dbReference type="PANTHER" id="PTHR15960:SF5">
    <property type="entry name" value="LD44032P"/>
    <property type="match status" value="1"/>
</dbReference>
<reference evidence="4 5" key="1">
    <citation type="journal article" date="2023" name="Sci. Data">
        <title>Genome assembly of the Korean intertidal mud-creeper Batillaria attramentaria.</title>
        <authorList>
            <person name="Patra A.K."/>
            <person name="Ho P.T."/>
            <person name="Jun S."/>
            <person name="Lee S.J."/>
            <person name="Kim Y."/>
            <person name="Won Y.J."/>
        </authorList>
    </citation>
    <scope>NUCLEOTIDE SEQUENCE [LARGE SCALE GENOMIC DNA]</scope>
    <source>
        <strain evidence="4">Wonlab-2016</strain>
    </source>
</reference>
<feature type="region of interest" description="Disordered" evidence="1">
    <location>
        <begin position="94"/>
        <end position="143"/>
    </location>
</feature>
<dbReference type="EMBL" id="JACVVK020000102">
    <property type="protein sequence ID" value="KAK7492542.1"/>
    <property type="molecule type" value="Genomic_DNA"/>
</dbReference>
<dbReference type="PROSITE" id="PS50030">
    <property type="entry name" value="UBA"/>
    <property type="match status" value="1"/>
</dbReference>
<gene>
    <name evidence="4" type="ORF">BaRGS_00016208</name>
</gene>
<evidence type="ECO:0000313" key="4">
    <source>
        <dbReference type="EMBL" id="KAK7492542.1"/>
    </source>
</evidence>
<evidence type="ECO:0000256" key="1">
    <source>
        <dbReference type="SAM" id="MobiDB-lite"/>
    </source>
</evidence>
<dbReference type="CDD" id="cd14316">
    <property type="entry name" value="UBA2_UBAP1_like"/>
    <property type="match status" value="1"/>
</dbReference>
<feature type="compositionally biased region" description="Low complexity" evidence="1">
    <location>
        <begin position="494"/>
        <end position="506"/>
    </location>
</feature>
<evidence type="ECO:0000259" key="3">
    <source>
        <dbReference type="PROSITE" id="PS51497"/>
    </source>
</evidence>
<accession>A0ABD0KZ97</accession>
<dbReference type="InterPro" id="IPR042575">
    <property type="entry name" value="UBAP1_C"/>
</dbReference>
<evidence type="ECO:0000259" key="2">
    <source>
        <dbReference type="PROSITE" id="PS50030"/>
    </source>
</evidence>
<dbReference type="PROSITE" id="PS51497">
    <property type="entry name" value="UMA"/>
    <property type="match status" value="1"/>
</dbReference>
<dbReference type="PROSITE" id="PS51257">
    <property type="entry name" value="PROKAR_LIPOPROTEIN"/>
    <property type="match status" value="1"/>
</dbReference>
<feature type="domain" description="UMA" evidence="3">
    <location>
        <begin position="26"/>
        <end position="72"/>
    </location>
</feature>
<evidence type="ECO:0008006" key="6">
    <source>
        <dbReference type="Google" id="ProtNLM"/>
    </source>
</evidence>
<evidence type="ECO:0000313" key="5">
    <source>
        <dbReference type="Proteomes" id="UP001519460"/>
    </source>
</evidence>
<feature type="compositionally biased region" description="Basic and acidic residues" evidence="1">
    <location>
        <begin position="217"/>
        <end position="236"/>
    </location>
</feature>